<evidence type="ECO:0000256" key="4">
    <source>
        <dbReference type="PIRSR" id="PIRSR001220-2"/>
    </source>
</evidence>
<dbReference type="Gene3D" id="3.40.50.1170">
    <property type="entry name" value="L-asparaginase, N-terminal domain"/>
    <property type="match status" value="1"/>
</dbReference>
<dbReference type="EC" id="3.5.1.1" evidence="8"/>
<dbReference type="PROSITE" id="PS00144">
    <property type="entry name" value="ASN_GLN_ASE_1"/>
    <property type="match status" value="1"/>
</dbReference>
<feature type="binding site" evidence="4">
    <location>
        <position position="84"/>
    </location>
    <ligand>
        <name>substrate</name>
    </ligand>
</feature>
<name>A0A515CV65_SERLI</name>
<dbReference type="InterPro" id="IPR027475">
    <property type="entry name" value="Asparaginase/glutaminase_AS2"/>
</dbReference>
<dbReference type="NCBIfam" id="TIGR00520">
    <property type="entry name" value="asnASE_II"/>
    <property type="match status" value="1"/>
</dbReference>
<keyword evidence="2 8" id="KW-0378">Hydrolase</keyword>
<dbReference type="InterPro" id="IPR027474">
    <property type="entry name" value="L-asparaginase_N"/>
</dbReference>
<dbReference type="Gene3D" id="3.40.50.40">
    <property type="match status" value="1"/>
</dbReference>
<evidence type="ECO:0000313" key="9">
    <source>
        <dbReference type="Proteomes" id="UP000317572"/>
    </source>
</evidence>
<comment type="similarity">
    <text evidence="1 5">Belongs to the asparaginase 1 family.</text>
</comment>
<dbReference type="InterPro" id="IPR040919">
    <property type="entry name" value="Asparaginase_C"/>
</dbReference>
<reference evidence="8 9" key="1">
    <citation type="submission" date="2018-11" db="EMBL/GenBank/DDBJ databases">
        <title>The first complete genome of Serratia liquefaciens isolated from metalophyte plant revel distinctness adaptive mechanisms in an extreme habitat.</title>
        <authorList>
            <person name="Caneschi W.L."/>
            <person name="Sanchez A.B."/>
            <person name="Felestrino E.B."/>
            <person name="Assis R.A.B."/>
            <person name="Lemes C.G.C."/>
            <person name="Cordeiro I.F."/>
            <person name="Fonseca N.P."/>
            <person name="Villa M."/>
            <person name="Vieira I.T."/>
            <person name="Moraes L.A."/>
            <person name="Kamino L.H.Y."/>
            <person name="do Carmo F."/>
            <person name="Garcia C.M."/>
            <person name="Almeida N.F."/>
            <person name="Silva R.S."/>
            <person name="Ferro J.A."/>
            <person name="Ferro M.I.T."/>
            <person name="Varani A.M."/>
            <person name="Ferreira R.M."/>
            <person name="dos Santos V.L."/>
            <person name="Silva U.C."/>
            <person name="Setubal J.C."/>
            <person name="Moreira L.M."/>
        </authorList>
    </citation>
    <scope>NUCLEOTIDE SEQUENCE [LARGE SCALE GENOMIC DNA]</scope>
    <source>
        <strain evidence="8 9">FG3</strain>
    </source>
</reference>
<evidence type="ECO:0000313" key="8">
    <source>
        <dbReference type="EMBL" id="QDL32047.1"/>
    </source>
</evidence>
<organism evidence="8 9">
    <name type="scientific">Serratia liquefaciens</name>
    <dbReference type="NCBI Taxonomy" id="614"/>
    <lineage>
        <taxon>Bacteria</taxon>
        <taxon>Pseudomonadati</taxon>
        <taxon>Pseudomonadota</taxon>
        <taxon>Gammaproteobacteria</taxon>
        <taxon>Enterobacterales</taxon>
        <taxon>Yersiniaceae</taxon>
        <taxon>Serratia</taxon>
    </lineage>
</organism>
<evidence type="ECO:0000256" key="2">
    <source>
        <dbReference type="ARBA" id="ARBA00022801"/>
    </source>
</evidence>
<evidence type="ECO:0000256" key="3">
    <source>
        <dbReference type="PIRSR" id="PIRSR001220-1"/>
    </source>
</evidence>
<dbReference type="Pfam" id="PF00710">
    <property type="entry name" value="Asparaginase"/>
    <property type="match status" value="1"/>
</dbReference>
<feature type="domain" description="L-asparaginase N-terminal" evidence="6">
    <location>
        <begin position="28"/>
        <end position="219"/>
    </location>
</feature>
<dbReference type="InterPro" id="IPR006034">
    <property type="entry name" value="Asparaginase/glutaminase-like"/>
</dbReference>
<dbReference type="InterPro" id="IPR036152">
    <property type="entry name" value="Asp/glu_Ase-like_sf"/>
</dbReference>
<dbReference type="PROSITE" id="PS00917">
    <property type="entry name" value="ASN_GLN_ASE_2"/>
    <property type="match status" value="1"/>
</dbReference>
<dbReference type="SFLD" id="SFLDS00057">
    <property type="entry name" value="Glutaminase/Asparaginase"/>
    <property type="match status" value="1"/>
</dbReference>
<feature type="active site" description="O-isoaspartyl threonine intermediate" evidence="3">
    <location>
        <position position="37"/>
    </location>
</feature>
<dbReference type="PANTHER" id="PTHR11707:SF28">
    <property type="entry name" value="60 KDA LYSOPHOSPHOLIPASE"/>
    <property type="match status" value="1"/>
</dbReference>
<dbReference type="SMART" id="SM00870">
    <property type="entry name" value="Asparaginase"/>
    <property type="match status" value="1"/>
</dbReference>
<feature type="domain" description="Asparaginase/glutaminase C-terminal" evidence="7">
    <location>
        <begin position="241"/>
        <end position="346"/>
    </location>
</feature>
<dbReference type="FunFam" id="3.40.50.1170:FF:000001">
    <property type="entry name" value="L-asparaginase 2"/>
    <property type="match status" value="1"/>
</dbReference>
<dbReference type="SUPFAM" id="SSF53774">
    <property type="entry name" value="Glutaminase/Asparaginase"/>
    <property type="match status" value="1"/>
</dbReference>
<evidence type="ECO:0000256" key="5">
    <source>
        <dbReference type="RuleBase" id="RU004456"/>
    </source>
</evidence>
<dbReference type="EMBL" id="CP033893">
    <property type="protein sequence ID" value="QDL32047.1"/>
    <property type="molecule type" value="Genomic_DNA"/>
</dbReference>
<dbReference type="PROSITE" id="PS51732">
    <property type="entry name" value="ASN_GLN_ASE_3"/>
    <property type="match status" value="1"/>
</dbReference>
<dbReference type="RefSeq" id="WP_020826952.1">
    <property type="nucleotide sequence ID" value="NZ_CAMFJW010000001.1"/>
</dbReference>
<dbReference type="CDD" id="cd08964">
    <property type="entry name" value="L-asparaginase_II"/>
    <property type="match status" value="1"/>
</dbReference>
<dbReference type="FunFam" id="3.40.50.40:FF:000004">
    <property type="entry name" value="Type II asparaginase"/>
    <property type="match status" value="1"/>
</dbReference>
<dbReference type="PANTHER" id="PTHR11707">
    <property type="entry name" value="L-ASPARAGINASE"/>
    <property type="match status" value="1"/>
</dbReference>
<dbReference type="InterPro" id="IPR020827">
    <property type="entry name" value="Asparaginase/glutaminase_AS1"/>
</dbReference>
<dbReference type="InterPro" id="IPR037152">
    <property type="entry name" value="L-asparaginase_N_sf"/>
</dbReference>
<dbReference type="InterPro" id="IPR004550">
    <property type="entry name" value="AsnASE_II"/>
</dbReference>
<dbReference type="Proteomes" id="UP000317572">
    <property type="component" value="Chromosome"/>
</dbReference>
<sequence length="349" mass="37028">MFQTIRVALICFTFSFAGVASAAGDLPHIVILATGGTIAGSAASNTQTTGYKAGALGVETLIAAVPEMQKVARVDGEQIANIGSENMTSDILLKLSKRVNELLSRSDVDGVVITHGTDTLDESPYFLNLTVKSNKPVVFTAAMRPATAISADGPMNLLDAVTVAADKQSVGRGVMVVLNDRIGSARFSTKTNATTLDTFKAPEEGYLGVIVGGKPYFETRVDKIHTTRSVFDVRDVKVLPKVDIIYGYQDDPEYMYDAAIQHKVDGIVYAGTGAGSVSVRSSAGIKKAEKAGVLVVRASRTGSGIVPEDSGQPGLVSDSLNPAKARILLMLSLTKTHNPRVIQDYFHTY</sequence>
<dbReference type="InterPro" id="IPR027473">
    <property type="entry name" value="L-asparaginase_C"/>
</dbReference>
<dbReference type="STRING" id="614.XJ20_11160"/>
<dbReference type="GO" id="GO:0004067">
    <property type="term" value="F:asparaginase activity"/>
    <property type="evidence" value="ECO:0007669"/>
    <property type="project" value="UniProtKB-UniRule"/>
</dbReference>
<dbReference type="PIRSF" id="PIRSF500176">
    <property type="entry name" value="L_ASNase"/>
    <property type="match status" value="1"/>
</dbReference>
<dbReference type="GeneID" id="29906516"/>
<feature type="binding site" evidence="4">
    <location>
        <begin position="117"/>
        <end position="118"/>
    </location>
    <ligand>
        <name>substrate</name>
    </ligand>
</feature>
<dbReference type="PIRSF" id="PIRSF001220">
    <property type="entry name" value="L-ASNase_gatD"/>
    <property type="match status" value="1"/>
</dbReference>
<dbReference type="GO" id="GO:0006528">
    <property type="term" value="P:asparagine metabolic process"/>
    <property type="evidence" value="ECO:0007669"/>
    <property type="project" value="InterPro"/>
</dbReference>
<proteinExistence type="inferred from homology"/>
<evidence type="ECO:0000259" key="6">
    <source>
        <dbReference type="Pfam" id="PF00710"/>
    </source>
</evidence>
<dbReference type="Pfam" id="PF17763">
    <property type="entry name" value="Asparaginase_C"/>
    <property type="match status" value="1"/>
</dbReference>
<dbReference type="AlphaFoldDB" id="A0A515CV65"/>
<protein>
    <submittedName>
        <fullName evidence="8">Type II asparaginase</fullName>
        <ecNumber evidence="8">3.5.1.1</ecNumber>
    </submittedName>
</protein>
<evidence type="ECO:0000256" key="1">
    <source>
        <dbReference type="ARBA" id="ARBA00010518"/>
    </source>
</evidence>
<dbReference type="PRINTS" id="PR00139">
    <property type="entry name" value="ASNGLNASE"/>
</dbReference>
<accession>A0A515CV65</accession>
<gene>
    <name evidence="8" type="ORF">EGO53_09700</name>
</gene>
<evidence type="ECO:0000259" key="7">
    <source>
        <dbReference type="Pfam" id="PF17763"/>
    </source>
</evidence>